<feature type="region of interest" description="Disordered" evidence="1">
    <location>
        <begin position="467"/>
        <end position="494"/>
    </location>
</feature>
<dbReference type="AlphaFoldDB" id="A0A2J6SBQ7"/>
<dbReference type="SUPFAM" id="SSF81383">
    <property type="entry name" value="F-box domain"/>
    <property type="match status" value="1"/>
</dbReference>
<dbReference type="STRING" id="1149755.A0A2J6SBQ7"/>
<feature type="compositionally biased region" description="Polar residues" evidence="1">
    <location>
        <begin position="467"/>
        <end position="477"/>
    </location>
</feature>
<dbReference type="OrthoDB" id="3971593at2759"/>
<feature type="region of interest" description="Disordered" evidence="1">
    <location>
        <begin position="1"/>
        <end position="21"/>
    </location>
</feature>
<organism evidence="2 3">
    <name type="scientific">Hyaloscypha variabilis (strain UAMH 11265 / GT02V1 / F)</name>
    <name type="common">Meliniomyces variabilis</name>
    <dbReference type="NCBI Taxonomy" id="1149755"/>
    <lineage>
        <taxon>Eukaryota</taxon>
        <taxon>Fungi</taxon>
        <taxon>Dikarya</taxon>
        <taxon>Ascomycota</taxon>
        <taxon>Pezizomycotina</taxon>
        <taxon>Leotiomycetes</taxon>
        <taxon>Helotiales</taxon>
        <taxon>Hyaloscyphaceae</taxon>
        <taxon>Hyaloscypha</taxon>
        <taxon>Hyaloscypha variabilis</taxon>
    </lineage>
</organism>
<keyword evidence="3" id="KW-1185">Reference proteome</keyword>
<dbReference type="EMBL" id="KZ613937">
    <property type="protein sequence ID" value="PMD48201.1"/>
    <property type="molecule type" value="Genomic_DNA"/>
</dbReference>
<feature type="compositionally biased region" description="Polar residues" evidence="1">
    <location>
        <begin position="11"/>
        <end position="21"/>
    </location>
</feature>
<evidence type="ECO:0000313" key="3">
    <source>
        <dbReference type="Proteomes" id="UP000235786"/>
    </source>
</evidence>
<protein>
    <submittedName>
        <fullName evidence="2">Uncharacterized protein</fullName>
    </submittedName>
</protein>
<evidence type="ECO:0000313" key="2">
    <source>
        <dbReference type="EMBL" id="PMD48201.1"/>
    </source>
</evidence>
<feature type="compositionally biased region" description="Basic and acidic residues" evidence="1">
    <location>
        <begin position="483"/>
        <end position="493"/>
    </location>
</feature>
<feature type="region of interest" description="Disordered" evidence="1">
    <location>
        <begin position="35"/>
        <end position="62"/>
    </location>
</feature>
<dbReference type="InterPro" id="IPR036047">
    <property type="entry name" value="F-box-like_dom_sf"/>
</dbReference>
<dbReference type="Proteomes" id="UP000235786">
    <property type="component" value="Unassembled WGS sequence"/>
</dbReference>
<sequence length="620" mass="71324">MRASTRAARSGMNSFESQMSRQMASNYEASLSYNVRKRKTPERNDRISYYKGDTDSEADYQGYDPEDTILVKGPWSKKRKVIALDDSSDDEPAENIPLANLSVVKDEEPKEDGSAGKLFRELPTEIHQHIADFLPDSDVVNFACVCEVTCASVTNIVWKRRFDRTFDSVPGEPIQTVVAKYKSRRDTSRKWTCFDLGRFGGLINPECRRIQKALQDDCLKMLRGLILESNARKIHDDNGDQIIHGLNLQFIYDLLTGENGRSYVDIIESVLNTDFDHAMDKLRDMTKVVSASMEGTLVYAIQLCLTPISLNPRFCHKYKVSHFDLSQYQAYDTPARQPIFCGKYKQDVNLRWLLHVVNFFKYHLTALDEGLLAYHYKDLESDQFPQPWEGRIEAGTKPLNSHWKGAYTYMDPTTMASLRMGNGNGNKSSIHTDELDNGEVIQDMTFFFDEARDTSFEWPDKWEQIVNSNPFSQANSRQSKRSSPREKARDVKKPQVKQFWGTCRGKRGHFFGRIHAMTPQQGIHGFQRLTMIKFYTRRDETGQEEYDPNQVWAFEGCVLPGGRIVVGRWWDSLSDPNVFTTQSGPFLWWNVDRSAATVPIRREEAFDFLDTFTDPELGVF</sequence>
<proteinExistence type="predicted"/>
<name>A0A2J6SBQ7_HYAVF</name>
<accession>A0A2J6SBQ7</accession>
<feature type="compositionally biased region" description="Basic and acidic residues" evidence="1">
    <location>
        <begin position="41"/>
        <end position="54"/>
    </location>
</feature>
<evidence type="ECO:0000256" key="1">
    <source>
        <dbReference type="SAM" id="MobiDB-lite"/>
    </source>
</evidence>
<reference evidence="2 3" key="1">
    <citation type="submission" date="2016-04" db="EMBL/GenBank/DDBJ databases">
        <title>A degradative enzymes factory behind the ericoid mycorrhizal symbiosis.</title>
        <authorList>
            <consortium name="DOE Joint Genome Institute"/>
            <person name="Martino E."/>
            <person name="Morin E."/>
            <person name="Grelet G."/>
            <person name="Kuo A."/>
            <person name="Kohler A."/>
            <person name="Daghino S."/>
            <person name="Barry K."/>
            <person name="Choi C."/>
            <person name="Cichocki N."/>
            <person name="Clum A."/>
            <person name="Copeland A."/>
            <person name="Hainaut M."/>
            <person name="Haridas S."/>
            <person name="Labutti K."/>
            <person name="Lindquist E."/>
            <person name="Lipzen A."/>
            <person name="Khouja H.-R."/>
            <person name="Murat C."/>
            <person name="Ohm R."/>
            <person name="Olson A."/>
            <person name="Spatafora J."/>
            <person name="Veneault-Fourrey C."/>
            <person name="Henrissat B."/>
            <person name="Grigoriev I."/>
            <person name="Martin F."/>
            <person name="Perotto S."/>
        </authorList>
    </citation>
    <scope>NUCLEOTIDE SEQUENCE [LARGE SCALE GENOMIC DNA]</scope>
    <source>
        <strain evidence="2 3">F</strain>
    </source>
</reference>
<gene>
    <name evidence="2" type="ORF">L207DRAFT_521607</name>
</gene>